<organism evidence="4 5">
    <name type="scientific">Ditylenchus destructor</name>
    <dbReference type="NCBI Taxonomy" id="166010"/>
    <lineage>
        <taxon>Eukaryota</taxon>
        <taxon>Metazoa</taxon>
        <taxon>Ecdysozoa</taxon>
        <taxon>Nematoda</taxon>
        <taxon>Chromadorea</taxon>
        <taxon>Rhabditida</taxon>
        <taxon>Tylenchina</taxon>
        <taxon>Tylenchomorpha</taxon>
        <taxon>Sphaerularioidea</taxon>
        <taxon>Anguinidae</taxon>
        <taxon>Anguininae</taxon>
        <taxon>Ditylenchus</taxon>
    </lineage>
</organism>
<evidence type="ECO:0000256" key="2">
    <source>
        <dbReference type="SAM" id="SignalP"/>
    </source>
</evidence>
<dbReference type="EMBL" id="JAKKPZ010000259">
    <property type="protein sequence ID" value="KAI1697621.1"/>
    <property type="molecule type" value="Genomic_DNA"/>
</dbReference>
<dbReference type="CDD" id="cd17039">
    <property type="entry name" value="Ubl_ubiquitin_like"/>
    <property type="match status" value="1"/>
</dbReference>
<reference evidence="4" key="1">
    <citation type="submission" date="2022-01" db="EMBL/GenBank/DDBJ databases">
        <title>Genome Sequence Resource for Two Populations of Ditylenchus destructor, the Migratory Endoparasitic Phytonematode.</title>
        <authorList>
            <person name="Zhang H."/>
            <person name="Lin R."/>
            <person name="Xie B."/>
        </authorList>
    </citation>
    <scope>NUCLEOTIDE SEQUENCE</scope>
    <source>
        <strain evidence="4">BazhouSP</strain>
    </source>
</reference>
<dbReference type="SMART" id="SM00213">
    <property type="entry name" value="UBQ"/>
    <property type="match status" value="1"/>
</dbReference>
<feature type="signal peptide" evidence="2">
    <location>
        <begin position="1"/>
        <end position="17"/>
    </location>
</feature>
<dbReference type="AlphaFoldDB" id="A0AAD4MKU3"/>
<sequence>MNLKSILLLCSCGFMLAKRPPQRPARPTNLQYFVAAAIYQGTSAGTSGNNINSNSGNLEDNIETSSTTTDRDLDQDQMVTSAPVTEALQLSPENVFKIACDPNPLQHIDEHRERMAQVESSGTLPLCSDVCRPYFPILAKGNGTFTCTSKSTYVSEEGTLFCLQGEVKPRKDEFSIEIVQRANESFTLKSVRSSHEGRCVKQKVAEKINYPAPTIHLVYNGKCLAGDKTMEDYGIKSGSTVHVVFRGNGQCENEQ</sequence>
<evidence type="ECO:0000256" key="1">
    <source>
        <dbReference type="SAM" id="MobiDB-lite"/>
    </source>
</evidence>
<keyword evidence="5" id="KW-1185">Reference proteome</keyword>
<evidence type="ECO:0000313" key="4">
    <source>
        <dbReference type="EMBL" id="KAI1697621.1"/>
    </source>
</evidence>
<feature type="region of interest" description="Disordered" evidence="1">
    <location>
        <begin position="45"/>
        <end position="75"/>
    </location>
</feature>
<dbReference type="InterPro" id="IPR000626">
    <property type="entry name" value="Ubiquitin-like_dom"/>
</dbReference>
<protein>
    <submittedName>
        <fullName evidence="4">Ubiquitin family domain-containing protein</fullName>
    </submittedName>
</protein>
<dbReference type="Proteomes" id="UP001201812">
    <property type="component" value="Unassembled WGS sequence"/>
</dbReference>
<dbReference type="SUPFAM" id="SSF54236">
    <property type="entry name" value="Ubiquitin-like"/>
    <property type="match status" value="1"/>
</dbReference>
<feature type="domain" description="Ubiquitin-like" evidence="3">
    <location>
        <begin position="200"/>
        <end position="250"/>
    </location>
</feature>
<name>A0AAD4MKU3_9BILA</name>
<keyword evidence="2" id="KW-0732">Signal</keyword>
<feature type="chain" id="PRO_5041997666" evidence="2">
    <location>
        <begin position="18"/>
        <end position="255"/>
    </location>
</feature>
<evidence type="ECO:0000259" key="3">
    <source>
        <dbReference type="PROSITE" id="PS50053"/>
    </source>
</evidence>
<comment type="caution">
    <text evidence="4">The sequence shown here is derived from an EMBL/GenBank/DDBJ whole genome shotgun (WGS) entry which is preliminary data.</text>
</comment>
<proteinExistence type="predicted"/>
<dbReference type="PROSITE" id="PS50053">
    <property type="entry name" value="UBIQUITIN_2"/>
    <property type="match status" value="1"/>
</dbReference>
<evidence type="ECO:0000313" key="5">
    <source>
        <dbReference type="Proteomes" id="UP001201812"/>
    </source>
</evidence>
<dbReference type="Gene3D" id="3.10.20.90">
    <property type="entry name" value="Phosphatidylinositol 3-kinase Catalytic Subunit, Chain A, domain 1"/>
    <property type="match status" value="1"/>
</dbReference>
<gene>
    <name evidence="4" type="ORF">DdX_18397</name>
</gene>
<dbReference type="InterPro" id="IPR029071">
    <property type="entry name" value="Ubiquitin-like_domsf"/>
</dbReference>
<accession>A0AAD4MKU3</accession>
<feature type="compositionally biased region" description="Low complexity" evidence="1">
    <location>
        <begin position="45"/>
        <end position="57"/>
    </location>
</feature>
<dbReference type="Pfam" id="PF00240">
    <property type="entry name" value="ubiquitin"/>
    <property type="match status" value="1"/>
</dbReference>